<sequence length="316" mass="35583">MDHSPESFQTHGGVVHTAYDPSNPPAHPGSDWTRFVCISDTHSRIFPIPPGDVLLHSGDLTNKGKKQEVEAIMKWLKKQKHRVKIIIAGNHDLSFHEEWYEANYQWFHKQTKESPPEIKELIGQGREDGIVYLQDTSHSFRTKEGGREWTVHGFPWQPAFHNWAFNYDRGESARAHVSTIPQVDILLTHAPPYKVLDKTRFDEDVGCPSLLLHLAAMKKPPLLHVFGHIHEAHGAVVQSYIDVVSTIRMEANPSIASNDTNNSQPDQSSEARETIMINAANMPLGPKARRKDGIRVQSGGPGFQPIIVDLLDSIQR</sequence>
<evidence type="ECO:0000313" key="1">
    <source>
        <dbReference type="EMBL" id="KAH7912833.1"/>
    </source>
</evidence>
<comment type="caution">
    <text evidence="1">The sequence shown here is derived from an EMBL/GenBank/DDBJ whole genome shotgun (WGS) entry which is preliminary data.</text>
</comment>
<accession>A0ACB8AI11</accession>
<dbReference type="Proteomes" id="UP000790377">
    <property type="component" value="Unassembled WGS sequence"/>
</dbReference>
<reference evidence="1" key="1">
    <citation type="journal article" date="2021" name="New Phytol.">
        <title>Evolutionary innovations through gain and loss of genes in the ectomycorrhizal Boletales.</title>
        <authorList>
            <person name="Wu G."/>
            <person name="Miyauchi S."/>
            <person name="Morin E."/>
            <person name="Kuo A."/>
            <person name="Drula E."/>
            <person name="Varga T."/>
            <person name="Kohler A."/>
            <person name="Feng B."/>
            <person name="Cao Y."/>
            <person name="Lipzen A."/>
            <person name="Daum C."/>
            <person name="Hundley H."/>
            <person name="Pangilinan J."/>
            <person name="Johnson J."/>
            <person name="Barry K."/>
            <person name="LaButti K."/>
            <person name="Ng V."/>
            <person name="Ahrendt S."/>
            <person name="Min B."/>
            <person name="Choi I.G."/>
            <person name="Park H."/>
            <person name="Plett J.M."/>
            <person name="Magnuson J."/>
            <person name="Spatafora J.W."/>
            <person name="Nagy L.G."/>
            <person name="Henrissat B."/>
            <person name="Grigoriev I.V."/>
            <person name="Yang Z.L."/>
            <person name="Xu J."/>
            <person name="Martin F.M."/>
        </authorList>
    </citation>
    <scope>NUCLEOTIDE SEQUENCE</scope>
    <source>
        <strain evidence="1">ATCC 28755</strain>
    </source>
</reference>
<protein>
    <submittedName>
        <fullName evidence="1">Metallo-dependent phosphatase-like protein</fullName>
    </submittedName>
</protein>
<gene>
    <name evidence="1" type="ORF">BJ138DRAFT_1147506</name>
</gene>
<proteinExistence type="predicted"/>
<name>A0ACB8AI11_9AGAM</name>
<evidence type="ECO:0000313" key="2">
    <source>
        <dbReference type="Proteomes" id="UP000790377"/>
    </source>
</evidence>
<keyword evidence="2" id="KW-1185">Reference proteome</keyword>
<organism evidence="1 2">
    <name type="scientific">Hygrophoropsis aurantiaca</name>
    <dbReference type="NCBI Taxonomy" id="72124"/>
    <lineage>
        <taxon>Eukaryota</taxon>
        <taxon>Fungi</taxon>
        <taxon>Dikarya</taxon>
        <taxon>Basidiomycota</taxon>
        <taxon>Agaricomycotina</taxon>
        <taxon>Agaricomycetes</taxon>
        <taxon>Agaricomycetidae</taxon>
        <taxon>Boletales</taxon>
        <taxon>Coniophorineae</taxon>
        <taxon>Hygrophoropsidaceae</taxon>
        <taxon>Hygrophoropsis</taxon>
    </lineage>
</organism>
<dbReference type="EMBL" id="MU267643">
    <property type="protein sequence ID" value="KAH7912833.1"/>
    <property type="molecule type" value="Genomic_DNA"/>
</dbReference>